<evidence type="ECO:0000256" key="6">
    <source>
        <dbReference type="SAM" id="Phobius"/>
    </source>
</evidence>
<dbReference type="Proteomes" id="UP001375240">
    <property type="component" value="Unassembled WGS sequence"/>
</dbReference>
<name>A0AAV9V2Y8_9PEZI</name>
<sequence length="317" mass="35694">MQVTEFCFHIMHFWSQLSRTVICYALAFRVRLDTFNMGKHTFAVFHFSATTGLLASSILLILITLSGPIWRDYSLLTVDLKNGSAFEVVPLSRGRDSYATYGTFGYCIQNIELGQGYQEKSCSDPSVGYPILEVQTAIDGTKFFDNNKDVDSLTKVMILHPICAATTFFACAFSIRSGYLLSIGSMALTLISWVMATVAMAIEWYIFVIIREHVNSREVGGGSRARFGAALWCLTVVVILLTFATVVMMFTVWKRKASWWHQRGRGGGRRRQEAGSLASNDSSPVRRWNRSRNDDRRPFRRHRRASPSTSSSSDSRA</sequence>
<evidence type="ECO:0000256" key="2">
    <source>
        <dbReference type="ARBA" id="ARBA00022692"/>
    </source>
</evidence>
<evidence type="ECO:0000256" key="1">
    <source>
        <dbReference type="ARBA" id="ARBA00004141"/>
    </source>
</evidence>
<gene>
    <name evidence="7" type="ORF">TWF696_004858</name>
</gene>
<evidence type="ECO:0000256" key="5">
    <source>
        <dbReference type="SAM" id="MobiDB-lite"/>
    </source>
</evidence>
<dbReference type="AlphaFoldDB" id="A0AAV9V2Y8"/>
<keyword evidence="2 6" id="KW-0812">Transmembrane</keyword>
<comment type="subcellular location">
    <subcellularLocation>
        <location evidence="1">Membrane</location>
        <topology evidence="1">Multi-pass membrane protein</topology>
    </subcellularLocation>
</comment>
<evidence type="ECO:0000256" key="3">
    <source>
        <dbReference type="ARBA" id="ARBA00022989"/>
    </source>
</evidence>
<accession>A0AAV9V2Y8</accession>
<dbReference type="EMBL" id="JAVHNQ010000003">
    <property type="protein sequence ID" value="KAK6352858.1"/>
    <property type="molecule type" value="Genomic_DNA"/>
</dbReference>
<dbReference type="PANTHER" id="PTHR28013:SF3">
    <property type="entry name" value="PROTEIN DCV1-RELATED"/>
    <property type="match status" value="1"/>
</dbReference>
<feature type="transmembrane region" description="Helical" evidence="6">
    <location>
        <begin position="156"/>
        <end position="175"/>
    </location>
</feature>
<evidence type="ECO:0000313" key="8">
    <source>
        <dbReference type="Proteomes" id="UP001375240"/>
    </source>
</evidence>
<dbReference type="GO" id="GO:0005886">
    <property type="term" value="C:plasma membrane"/>
    <property type="evidence" value="ECO:0007669"/>
    <property type="project" value="InterPro"/>
</dbReference>
<dbReference type="GO" id="GO:0032153">
    <property type="term" value="C:cell division site"/>
    <property type="evidence" value="ECO:0007669"/>
    <property type="project" value="TreeGrafter"/>
</dbReference>
<keyword evidence="3 6" id="KW-1133">Transmembrane helix</keyword>
<evidence type="ECO:0008006" key="9">
    <source>
        <dbReference type="Google" id="ProtNLM"/>
    </source>
</evidence>
<evidence type="ECO:0000256" key="4">
    <source>
        <dbReference type="ARBA" id="ARBA00023136"/>
    </source>
</evidence>
<keyword evidence="8" id="KW-1185">Reference proteome</keyword>
<protein>
    <recommendedName>
        <fullName evidence="9">Pali-domain-containing protein</fullName>
    </recommendedName>
</protein>
<feature type="compositionally biased region" description="Low complexity" evidence="5">
    <location>
        <begin position="306"/>
        <end position="317"/>
    </location>
</feature>
<dbReference type="InterPro" id="IPR009571">
    <property type="entry name" value="SUR7/Rim9-like_fungi"/>
</dbReference>
<reference evidence="7 8" key="1">
    <citation type="submission" date="2019-10" db="EMBL/GenBank/DDBJ databases">
        <authorList>
            <person name="Palmer J.M."/>
        </authorList>
    </citation>
    <scope>NUCLEOTIDE SEQUENCE [LARGE SCALE GENOMIC DNA]</scope>
    <source>
        <strain evidence="7 8">TWF696</strain>
    </source>
</reference>
<feature type="transmembrane region" description="Helical" evidence="6">
    <location>
        <begin position="12"/>
        <end position="30"/>
    </location>
</feature>
<proteinExistence type="predicted"/>
<dbReference type="InterPro" id="IPR051380">
    <property type="entry name" value="pH-response_reg_palI/RIM9"/>
</dbReference>
<feature type="transmembrane region" description="Helical" evidence="6">
    <location>
        <begin position="229"/>
        <end position="253"/>
    </location>
</feature>
<keyword evidence="4 6" id="KW-0472">Membrane</keyword>
<comment type="caution">
    <text evidence="7">The sequence shown here is derived from an EMBL/GenBank/DDBJ whole genome shotgun (WGS) entry which is preliminary data.</text>
</comment>
<evidence type="ECO:0000313" key="7">
    <source>
        <dbReference type="EMBL" id="KAK6352858.1"/>
    </source>
</evidence>
<dbReference type="GO" id="GO:0035838">
    <property type="term" value="C:growing cell tip"/>
    <property type="evidence" value="ECO:0007669"/>
    <property type="project" value="TreeGrafter"/>
</dbReference>
<feature type="transmembrane region" description="Helical" evidence="6">
    <location>
        <begin position="187"/>
        <end position="209"/>
    </location>
</feature>
<dbReference type="Pfam" id="PF06687">
    <property type="entry name" value="SUR7"/>
    <property type="match status" value="1"/>
</dbReference>
<feature type="region of interest" description="Disordered" evidence="5">
    <location>
        <begin position="263"/>
        <end position="317"/>
    </location>
</feature>
<organism evidence="7 8">
    <name type="scientific">Orbilia brochopaga</name>
    <dbReference type="NCBI Taxonomy" id="3140254"/>
    <lineage>
        <taxon>Eukaryota</taxon>
        <taxon>Fungi</taxon>
        <taxon>Dikarya</taxon>
        <taxon>Ascomycota</taxon>
        <taxon>Pezizomycotina</taxon>
        <taxon>Orbiliomycetes</taxon>
        <taxon>Orbiliales</taxon>
        <taxon>Orbiliaceae</taxon>
        <taxon>Orbilia</taxon>
    </lineage>
</organism>
<dbReference type="PANTHER" id="PTHR28013">
    <property type="entry name" value="PROTEIN DCV1-RELATED"/>
    <property type="match status" value="1"/>
</dbReference>
<feature type="transmembrane region" description="Helical" evidence="6">
    <location>
        <begin position="42"/>
        <end position="65"/>
    </location>
</feature>